<dbReference type="Gene3D" id="3.40.33.10">
    <property type="entry name" value="CAP"/>
    <property type="match status" value="1"/>
</dbReference>
<dbReference type="OrthoDB" id="337038at2759"/>
<dbReference type="AlphaFoldDB" id="A0A8E0S5U9"/>
<feature type="domain" description="SCP" evidence="1">
    <location>
        <begin position="1"/>
        <end position="124"/>
    </location>
</feature>
<proteinExistence type="predicted"/>
<organism evidence="2 3">
    <name type="scientific">Fasciolopsis buskii</name>
    <dbReference type="NCBI Taxonomy" id="27845"/>
    <lineage>
        <taxon>Eukaryota</taxon>
        <taxon>Metazoa</taxon>
        <taxon>Spiralia</taxon>
        <taxon>Lophotrochozoa</taxon>
        <taxon>Platyhelminthes</taxon>
        <taxon>Trematoda</taxon>
        <taxon>Digenea</taxon>
        <taxon>Plagiorchiida</taxon>
        <taxon>Echinostomata</taxon>
        <taxon>Echinostomatoidea</taxon>
        <taxon>Fasciolidae</taxon>
        <taxon>Fasciolopsis</taxon>
    </lineage>
</organism>
<dbReference type="FunFam" id="3.40.33.10:FF:000002">
    <property type="entry name" value="Golgi-associated plant pathogenesis-related protein 1"/>
    <property type="match status" value="1"/>
</dbReference>
<name>A0A8E0S5U9_9TREM</name>
<dbReference type="PROSITE" id="PS01009">
    <property type="entry name" value="CRISP_1"/>
    <property type="match status" value="1"/>
</dbReference>
<dbReference type="Proteomes" id="UP000728185">
    <property type="component" value="Unassembled WGS sequence"/>
</dbReference>
<evidence type="ECO:0000259" key="1">
    <source>
        <dbReference type="SMART" id="SM00198"/>
    </source>
</evidence>
<dbReference type="PANTHER" id="PTHR10334">
    <property type="entry name" value="CYSTEINE-RICH SECRETORY PROTEIN-RELATED"/>
    <property type="match status" value="1"/>
</dbReference>
<evidence type="ECO:0000313" key="3">
    <source>
        <dbReference type="Proteomes" id="UP000728185"/>
    </source>
</evidence>
<gene>
    <name evidence="2" type="ORF">FBUS_08539</name>
</gene>
<feature type="non-terminal residue" evidence="2">
    <location>
        <position position="1"/>
    </location>
</feature>
<reference evidence="2" key="1">
    <citation type="submission" date="2019-05" db="EMBL/GenBank/DDBJ databases">
        <title>Annotation for the trematode Fasciolopsis buski.</title>
        <authorList>
            <person name="Choi Y.-J."/>
        </authorList>
    </citation>
    <scope>NUCLEOTIDE SEQUENCE</scope>
    <source>
        <strain evidence="2">HT</strain>
        <tissue evidence="2">Whole worm</tissue>
    </source>
</reference>
<dbReference type="CDD" id="cd05382">
    <property type="entry name" value="CAP_GAPR1-like"/>
    <property type="match status" value="1"/>
</dbReference>
<dbReference type="SMART" id="SM00198">
    <property type="entry name" value="SCP"/>
    <property type="match status" value="1"/>
</dbReference>
<dbReference type="InterPro" id="IPR001283">
    <property type="entry name" value="CRISP-related"/>
</dbReference>
<dbReference type="GO" id="GO:0005576">
    <property type="term" value="C:extracellular region"/>
    <property type="evidence" value="ECO:0007669"/>
    <property type="project" value="InterPro"/>
</dbReference>
<dbReference type="InterPro" id="IPR018244">
    <property type="entry name" value="Allrgn_V5/Tpx1_CS"/>
</dbReference>
<sequence>SFRALHGCPALTFDSKLAEASQIWAEKLAKTGCMQHSVAEAYGENLAYKGSSGRAALTGEEATQMWYDEIKLHDFNCPAPQRSGHFTQVVWKKTSRAGFGRALSKDGHSLYVVGRYTPAGNYRGQYKENVPPIKNASA</sequence>
<accession>A0A8E0S5U9</accession>
<dbReference type="PRINTS" id="PR00837">
    <property type="entry name" value="V5TPXLIKE"/>
</dbReference>
<comment type="caution">
    <text evidence="2">The sequence shown here is derived from an EMBL/GenBank/DDBJ whole genome shotgun (WGS) entry which is preliminary data.</text>
</comment>
<keyword evidence="3" id="KW-1185">Reference proteome</keyword>
<dbReference type="InterPro" id="IPR014044">
    <property type="entry name" value="CAP_dom"/>
</dbReference>
<dbReference type="EMBL" id="LUCM01000771">
    <property type="protein sequence ID" value="KAA0200048.1"/>
    <property type="molecule type" value="Genomic_DNA"/>
</dbReference>
<dbReference type="SUPFAM" id="SSF55797">
    <property type="entry name" value="PR-1-like"/>
    <property type="match status" value="1"/>
</dbReference>
<evidence type="ECO:0000313" key="2">
    <source>
        <dbReference type="EMBL" id="KAA0200048.1"/>
    </source>
</evidence>
<dbReference type="InterPro" id="IPR035940">
    <property type="entry name" value="CAP_sf"/>
</dbReference>
<protein>
    <submittedName>
        <fullName evidence="2">Cysteine-rich secretory protein-2</fullName>
    </submittedName>
</protein>
<dbReference type="Pfam" id="PF00188">
    <property type="entry name" value="CAP"/>
    <property type="match status" value="1"/>
</dbReference>
<dbReference type="InterPro" id="IPR034113">
    <property type="entry name" value="SCP_GAPR1-like"/>
</dbReference>